<feature type="coiled-coil region" evidence="1">
    <location>
        <begin position="281"/>
        <end position="319"/>
    </location>
</feature>
<evidence type="ECO:0000256" key="1">
    <source>
        <dbReference type="SAM" id="Coils"/>
    </source>
</evidence>
<keyword evidence="2" id="KW-0812">Transmembrane</keyword>
<accession>A0ABY6HZ79</accession>
<feature type="transmembrane region" description="Helical" evidence="2">
    <location>
        <begin position="446"/>
        <end position="466"/>
    </location>
</feature>
<sequence>MAKNYLLIGLRITSIALLVLLIIQLGLIYNPEIFNFWNIMSIIGDLRDIFAYVMYIALYGIFTGISFGFSAVFSVLGAVFSADYFINFVNSVFSNMVGNWFYLPNYNPDTMVATPALLAPTLAESLSGLQFLFAEITEDLYMVLLQICIVIMFYHALRGTITSDPGQSIKVIVYINLIIIVPLFFRQIDIVLNMFSSFFAEMPEWYTNLIEKDLLQPEIFVDIKDLTFGGFLTSSIFLVATTMFVYLEFVFQLAYVDSVTTPSVERELRLNRQIDVMHTEAEKAISRIKAIEEMKREKKAQKRLNITDEDRQAQKEEEERLSLSALMSDKAESVGFSFIAELIAKKKAEKNEQVIMDAMKDTRRVAHYLEKLFKQDKEARNTLTAKAASPKASRLIASTLINMLTRIVLITAIMWVVVHPYNFFAFLRSPDAILKSVELQTVESTLSVLLPFLLIIPMISSVIRVTKHNKLKEMLRLEELQRAGLTEEELLALESSRGVVDESGVQMAQDADASASRA</sequence>
<dbReference type="EMBL" id="CP104013">
    <property type="protein sequence ID" value="UYP48177.1"/>
    <property type="molecule type" value="Genomic_DNA"/>
</dbReference>
<name>A0ABY6HZ79_9ARCH</name>
<evidence type="ECO:0000313" key="4">
    <source>
        <dbReference type="Proteomes" id="UP001208689"/>
    </source>
</evidence>
<keyword evidence="1" id="KW-0175">Coiled coil</keyword>
<keyword evidence="2" id="KW-1133">Transmembrane helix</keyword>
<feature type="transmembrane region" description="Helical" evidence="2">
    <location>
        <begin position="6"/>
        <end position="29"/>
    </location>
</feature>
<gene>
    <name evidence="3" type="ORF">NEF87_004462</name>
</gene>
<feature type="transmembrane region" description="Helical" evidence="2">
    <location>
        <begin position="140"/>
        <end position="157"/>
    </location>
</feature>
<reference evidence="3" key="1">
    <citation type="submission" date="2022-09" db="EMBL/GenBank/DDBJ databases">
        <title>Actin cytoskeleton and complex cell architecture in an #Asgard archaeon.</title>
        <authorList>
            <person name="Ponce Toledo R.I."/>
            <person name="Schleper C."/>
            <person name="Rodrigues Oliveira T."/>
            <person name="Wollweber F."/>
            <person name="Xu J."/>
            <person name="Rittmann S."/>
            <person name="Klingl A."/>
            <person name="Pilhofer M."/>
        </authorList>
    </citation>
    <scope>NUCLEOTIDE SEQUENCE</scope>
    <source>
        <strain evidence="3">B-35</strain>
    </source>
</reference>
<feature type="transmembrane region" description="Helical" evidence="2">
    <location>
        <begin position="49"/>
        <end position="78"/>
    </location>
</feature>
<keyword evidence="2" id="KW-0472">Membrane</keyword>
<feature type="transmembrane region" description="Helical" evidence="2">
    <location>
        <begin position="226"/>
        <end position="247"/>
    </location>
</feature>
<protein>
    <submittedName>
        <fullName evidence="3">Uncharacterized protein</fullName>
    </submittedName>
</protein>
<evidence type="ECO:0000313" key="3">
    <source>
        <dbReference type="EMBL" id="UYP48177.1"/>
    </source>
</evidence>
<proteinExistence type="predicted"/>
<feature type="transmembrane region" description="Helical" evidence="2">
    <location>
        <begin position="169"/>
        <end position="188"/>
    </location>
</feature>
<feature type="transmembrane region" description="Helical" evidence="2">
    <location>
        <begin position="84"/>
        <end position="103"/>
    </location>
</feature>
<evidence type="ECO:0000256" key="2">
    <source>
        <dbReference type="SAM" id="Phobius"/>
    </source>
</evidence>
<dbReference type="Proteomes" id="UP001208689">
    <property type="component" value="Chromosome"/>
</dbReference>
<keyword evidence="4" id="KW-1185">Reference proteome</keyword>
<feature type="transmembrane region" description="Helical" evidence="2">
    <location>
        <begin position="395"/>
        <end position="418"/>
    </location>
</feature>
<organism evidence="3 4">
    <name type="scientific">Candidatus Lokiarchaeum ossiferum</name>
    <dbReference type="NCBI Taxonomy" id="2951803"/>
    <lineage>
        <taxon>Archaea</taxon>
        <taxon>Promethearchaeati</taxon>
        <taxon>Promethearchaeota</taxon>
        <taxon>Promethearchaeia</taxon>
        <taxon>Promethearchaeales</taxon>
        <taxon>Promethearchaeaceae</taxon>
        <taxon>Candidatus Lokiarchaeum</taxon>
    </lineage>
</organism>